<sequence length="55" mass="6209">MDNLDLGRPHNVEILFNRPVRRDTVGTFHTAIDRRGNGGVLLNVYYKHSLASSNT</sequence>
<evidence type="ECO:0000313" key="2">
    <source>
        <dbReference type="Proteomes" id="UP000256269"/>
    </source>
</evidence>
<evidence type="ECO:0000313" key="1">
    <source>
        <dbReference type="EMBL" id="REH26985.1"/>
    </source>
</evidence>
<reference evidence="1 2" key="1">
    <citation type="submission" date="2018-08" db="EMBL/GenBank/DDBJ databases">
        <title>Genomic Encyclopedia of Archaeal and Bacterial Type Strains, Phase II (KMG-II): from individual species to whole genera.</title>
        <authorList>
            <person name="Goeker M."/>
        </authorList>
    </citation>
    <scope>NUCLEOTIDE SEQUENCE [LARGE SCALE GENOMIC DNA]</scope>
    <source>
        <strain evidence="1 2">DSM 45791</strain>
    </source>
</reference>
<keyword evidence="2" id="KW-1185">Reference proteome</keyword>
<accession>A0A3E0GVC6</accession>
<dbReference type="EMBL" id="QUNO01000031">
    <property type="protein sequence ID" value="REH26985.1"/>
    <property type="molecule type" value="Genomic_DNA"/>
</dbReference>
<dbReference type="RefSeq" id="WP_211353633.1">
    <property type="nucleotide sequence ID" value="NZ_CP144375.1"/>
</dbReference>
<protein>
    <submittedName>
        <fullName evidence="1">Uncharacterized protein</fullName>
    </submittedName>
</protein>
<gene>
    <name evidence="1" type="ORF">BCF44_13140</name>
</gene>
<comment type="caution">
    <text evidence="1">The sequence shown here is derived from an EMBL/GenBank/DDBJ whole genome shotgun (WGS) entry which is preliminary data.</text>
</comment>
<name>A0A3E0GVC6_9PSEU</name>
<organism evidence="1 2">
    <name type="scientific">Kutzneria buriramensis</name>
    <dbReference type="NCBI Taxonomy" id="1045776"/>
    <lineage>
        <taxon>Bacteria</taxon>
        <taxon>Bacillati</taxon>
        <taxon>Actinomycetota</taxon>
        <taxon>Actinomycetes</taxon>
        <taxon>Pseudonocardiales</taxon>
        <taxon>Pseudonocardiaceae</taxon>
        <taxon>Kutzneria</taxon>
    </lineage>
</organism>
<dbReference type="Proteomes" id="UP000256269">
    <property type="component" value="Unassembled WGS sequence"/>
</dbReference>
<proteinExistence type="predicted"/>
<dbReference type="AlphaFoldDB" id="A0A3E0GVC6"/>